<feature type="compositionally biased region" description="Gly residues" evidence="1">
    <location>
        <begin position="1"/>
        <end position="10"/>
    </location>
</feature>
<dbReference type="RefSeq" id="WP_349426863.1">
    <property type="nucleotide sequence ID" value="NZ_CP151632.1"/>
</dbReference>
<reference evidence="2" key="1">
    <citation type="submission" date="2024-04" db="EMBL/GenBank/DDBJ databases">
        <authorList>
            <person name="Roder T."/>
            <person name="Oberhansli S."/>
            <person name="Kreuzer M."/>
        </authorList>
    </citation>
    <scope>NUCLEOTIDE SEQUENCE</scope>
    <source>
        <strain evidence="2">LWS13-1.2</strain>
    </source>
</reference>
<organism evidence="2">
    <name type="scientific">Microbacterium sp. LWS13-1.2</name>
    <dbReference type="NCBI Taxonomy" id="3135264"/>
    <lineage>
        <taxon>Bacteria</taxon>
        <taxon>Bacillati</taxon>
        <taxon>Actinomycetota</taxon>
        <taxon>Actinomycetes</taxon>
        <taxon>Micrococcales</taxon>
        <taxon>Microbacteriaceae</taxon>
        <taxon>Microbacterium</taxon>
    </lineage>
</organism>
<protein>
    <submittedName>
        <fullName evidence="2">Uncharacterized protein</fullName>
    </submittedName>
</protein>
<evidence type="ECO:0000313" key="2">
    <source>
        <dbReference type="EMBL" id="WZO36062.1"/>
    </source>
</evidence>
<sequence length="45" mass="4735">MTTAGAGYGGHGKEGTAMRRHLGEEPVTLGAHLVEVRALESGEWD</sequence>
<name>A0AAU6SGI6_9MICO</name>
<feature type="region of interest" description="Disordered" evidence="1">
    <location>
        <begin position="1"/>
        <end position="27"/>
    </location>
</feature>
<gene>
    <name evidence="2" type="ORF">MRBLWS13_003778</name>
</gene>
<evidence type="ECO:0000256" key="1">
    <source>
        <dbReference type="SAM" id="MobiDB-lite"/>
    </source>
</evidence>
<proteinExistence type="predicted"/>
<feature type="compositionally biased region" description="Basic and acidic residues" evidence="1">
    <location>
        <begin position="11"/>
        <end position="24"/>
    </location>
</feature>
<dbReference type="EMBL" id="CP151632">
    <property type="protein sequence ID" value="WZO36062.1"/>
    <property type="molecule type" value="Genomic_DNA"/>
</dbReference>
<dbReference type="AlphaFoldDB" id="A0AAU6SGI6"/>
<accession>A0AAU6SGI6</accession>